<name>A0ABW2HRP7_9ACTN</name>
<organism evidence="4 5">
    <name type="scientific">Paractinoplanes rhizophilus</name>
    <dbReference type="NCBI Taxonomy" id="1416877"/>
    <lineage>
        <taxon>Bacteria</taxon>
        <taxon>Bacillati</taxon>
        <taxon>Actinomycetota</taxon>
        <taxon>Actinomycetes</taxon>
        <taxon>Micromonosporales</taxon>
        <taxon>Micromonosporaceae</taxon>
        <taxon>Paractinoplanes</taxon>
    </lineage>
</organism>
<dbReference type="SMART" id="SM00028">
    <property type="entry name" value="TPR"/>
    <property type="match status" value="3"/>
</dbReference>
<dbReference type="RefSeq" id="WP_378965870.1">
    <property type="nucleotide sequence ID" value="NZ_JBHTBJ010000005.1"/>
</dbReference>
<evidence type="ECO:0000256" key="1">
    <source>
        <dbReference type="PROSITE-ProRule" id="PRU00339"/>
    </source>
</evidence>
<dbReference type="PANTHER" id="PTHR12558:SF33">
    <property type="entry name" value="BLL7664 PROTEIN"/>
    <property type="match status" value="1"/>
</dbReference>
<dbReference type="InterPro" id="IPR019734">
    <property type="entry name" value="TPR_rpt"/>
</dbReference>
<feature type="transmembrane region" description="Helical" evidence="3">
    <location>
        <begin position="317"/>
        <end position="335"/>
    </location>
</feature>
<comment type="caution">
    <text evidence="4">The sequence shown here is derived from an EMBL/GenBank/DDBJ whole genome shotgun (WGS) entry which is preliminary data.</text>
</comment>
<keyword evidence="3" id="KW-0472">Membrane</keyword>
<feature type="transmembrane region" description="Helical" evidence="3">
    <location>
        <begin position="228"/>
        <end position="244"/>
    </location>
</feature>
<evidence type="ECO:0000256" key="2">
    <source>
        <dbReference type="SAM" id="MobiDB-lite"/>
    </source>
</evidence>
<keyword evidence="1" id="KW-0802">TPR repeat</keyword>
<keyword evidence="5" id="KW-1185">Reference proteome</keyword>
<feature type="transmembrane region" description="Helical" evidence="3">
    <location>
        <begin position="356"/>
        <end position="376"/>
    </location>
</feature>
<evidence type="ECO:0000313" key="5">
    <source>
        <dbReference type="Proteomes" id="UP001596548"/>
    </source>
</evidence>
<feature type="repeat" description="TPR" evidence="1">
    <location>
        <begin position="72"/>
        <end position="105"/>
    </location>
</feature>
<feature type="transmembrane region" description="Helical" evidence="3">
    <location>
        <begin position="295"/>
        <end position="311"/>
    </location>
</feature>
<dbReference type="PANTHER" id="PTHR12558">
    <property type="entry name" value="CELL DIVISION CYCLE 16,23,27"/>
    <property type="match status" value="1"/>
</dbReference>
<keyword evidence="3" id="KW-1133">Transmembrane helix</keyword>
<protein>
    <submittedName>
        <fullName evidence="4">Tetratricopeptide repeat protein</fullName>
    </submittedName>
</protein>
<dbReference type="Proteomes" id="UP001596548">
    <property type="component" value="Unassembled WGS sequence"/>
</dbReference>
<dbReference type="EMBL" id="JBHTBJ010000005">
    <property type="protein sequence ID" value="MFC7274205.1"/>
    <property type="molecule type" value="Genomic_DNA"/>
</dbReference>
<sequence length="431" mass="45758">MTEPGTAVAMAAVQFQRGDASAAAGLLGPVLAAEPDNVRALVLMTHAQLALKKPEPAYQAAHRAVLVAPESAEALGALSRAYTGLDRHDEAVQVAQRAAQIEPENAYRHNRVAWALLGDGRRAVEAEHAARLAVRLDPNEADFRITYAMVMKQLHHTDRARQALRDALAIEPDNAVARHELATLDVVHRNPFALGRLARGASGLAGALRADPRQQASRFMLDVALRRFLVYTAVLLAVLAYVGWRMTEFSVGGARVLAGVAALAPIAFAAYFVARLDRSLRAYLMSVLTQGRQRIAAIGAALCLLLLLSATVTPAGWLAWVLGVAAVGGFGVRLLTVSASNAHVRAAGVNVSPDRVSVVLWWVVIGCVVAAILLEIGATDSAWWLSAAALLLVLAAAVCLAVLIRRRRARRAGGPRAGRPGHRGNLGGIRS</sequence>
<dbReference type="InterPro" id="IPR011990">
    <property type="entry name" value="TPR-like_helical_dom_sf"/>
</dbReference>
<dbReference type="SUPFAM" id="SSF48452">
    <property type="entry name" value="TPR-like"/>
    <property type="match status" value="1"/>
</dbReference>
<evidence type="ECO:0000313" key="4">
    <source>
        <dbReference type="EMBL" id="MFC7274205.1"/>
    </source>
</evidence>
<keyword evidence="3" id="KW-0812">Transmembrane</keyword>
<reference evidence="5" key="1">
    <citation type="journal article" date="2019" name="Int. J. Syst. Evol. Microbiol.">
        <title>The Global Catalogue of Microorganisms (GCM) 10K type strain sequencing project: providing services to taxonomists for standard genome sequencing and annotation.</title>
        <authorList>
            <consortium name="The Broad Institute Genomics Platform"/>
            <consortium name="The Broad Institute Genome Sequencing Center for Infectious Disease"/>
            <person name="Wu L."/>
            <person name="Ma J."/>
        </authorList>
    </citation>
    <scope>NUCLEOTIDE SEQUENCE [LARGE SCALE GENOMIC DNA]</scope>
    <source>
        <strain evidence="5">XZYJT-10</strain>
    </source>
</reference>
<dbReference type="Pfam" id="PF14559">
    <property type="entry name" value="TPR_19"/>
    <property type="match status" value="1"/>
</dbReference>
<feature type="transmembrane region" description="Helical" evidence="3">
    <location>
        <begin position="256"/>
        <end position="274"/>
    </location>
</feature>
<dbReference type="SUPFAM" id="SSF103473">
    <property type="entry name" value="MFS general substrate transporter"/>
    <property type="match status" value="1"/>
</dbReference>
<dbReference type="InterPro" id="IPR036259">
    <property type="entry name" value="MFS_trans_sf"/>
</dbReference>
<dbReference type="PROSITE" id="PS50005">
    <property type="entry name" value="TPR"/>
    <property type="match status" value="1"/>
</dbReference>
<evidence type="ECO:0000256" key="3">
    <source>
        <dbReference type="SAM" id="Phobius"/>
    </source>
</evidence>
<gene>
    <name evidence="4" type="ORF">ACFQS1_09460</name>
</gene>
<proteinExistence type="predicted"/>
<feature type="transmembrane region" description="Helical" evidence="3">
    <location>
        <begin position="382"/>
        <end position="404"/>
    </location>
</feature>
<dbReference type="Gene3D" id="1.25.40.10">
    <property type="entry name" value="Tetratricopeptide repeat domain"/>
    <property type="match status" value="1"/>
</dbReference>
<feature type="region of interest" description="Disordered" evidence="2">
    <location>
        <begin position="412"/>
        <end position="431"/>
    </location>
</feature>
<accession>A0ABW2HRP7</accession>